<feature type="domain" description="Polysaccharide biosynthesis protein CapD-like" evidence="3">
    <location>
        <begin position="296"/>
        <end position="569"/>
    </location>
</feature>
<keyword evidence="5" id="KW-1185">Reference proteome</keyword>
<dbReference type="Pfam" id="PF02719">
    <property type="entry name" value="Polysacc_synt_2"/>
    <property type="match status" value="1"/>
</dbReference>
<feature type="transmembrane region" description="Helical" evidence="2">
    <location>
        <begin position="20"/>
        <end position="42"/>
    </location>
</feature>
<evidence type="ECO:0000259" key="3">
    <source>
        <dbReference type="Pfam" id="PF02719"/>
    </source>
</evidence>
<dbReference type="STRING" id="261654.GA0070611_1097"/>
<dbReference type="OrthoDB" id="9803111at2"/>
<dbReference type="PANTHER" id="PTHR43318">
    <property type="entry name" value="UDP-N-ACETYLGLUCOSAMINE 4,6-DEHYDRATASE"/>
    <property type="match status" value="1"/>
</dbReference>
<sequence>MDPRPTADDGHQRSWLTRHAAVLSLLTLDSAAWCGGFLGAAWTRFEFALTRAGCVRTLAVALACAALYSAATLLRIRTRGRHPIGSAGEARELATMVTVAATVTLIGLLPWAARPVPATTPLVGGTVAFVAMAAGRAGWRARQERHRRPARTAERCLVYGVDAASERLVRVLLGDPRSRYLPVGLLDDSPENRGLRLEGLRVLGGREQIAAAVRATRARTVIFSMSGSEPELLRDVRVRTLEAGAAFKVLPPVRDLLDRPVTVTDVRDMQITDLLGRAQRVAELTVERAGLAGRRVLVTGAGGSIGSELCRQIARCDPGELMMLDRDESALHALQMSLHGRALLDGPELILADIRDAEGIARIIAERRPDVVFHAAALKHLPLLERHPGEAIKTNLLGTLNVLEACRDVAEFVNISTDKAANPISVLGYSKRVTERLTAHYADRLGGAYLSVRFGNVLSSRGSVLTAFQAQLRAGVPITVTHPDVTRYFMTVQEAVHLVLQAAVIGRGGEALVLDMGEPVRIADVARRLAAEADRPVEIVFTGLRPGEKLHEDLFGADESDSRPLHPLISHVPVPALDPDEVRGLDPYADPAELVKRLAAFCEVSGATTLTAVPGQR</sequence>
<dbReference type="AlphaFoldDB" id="A0A1A8Z808"/>
<feature type="transmembrane region" description="Helical" evidence="2">
    <location>
        <begin position="119"/>
        <end position="139"/>
    </location>
</feature>
<dbReference type="Proteomes" id="UP000199385">
    <property type="component" value="Chromosome I"/>
</dbReference>
<feature type="transmembrane region" description="Helical" evidence="2">
    <location>
        <begin position="93"/>
        <end position="113"/>
    </location>
</feature>
<dbReference type="SUPFAM" id="SSF51735">
    <property type="entry name" value="NAD(P)-binding Rossmann-fold domains"/>
    <property type="match status" value="1"/>
</dbReference>
<keyword evidence="2" id="KW-1133">Transmembrane helix</keyword>
<dbReference type="Pfam" id="PF13727">
    <property type="entry name" value="CoA_binding_3"/>
    <property type="match status" value="1"/>
</dbReference>
<dbReference type="InterPro" id="IPR051203">
    <property type="entry name" value="Polysaccharide_Synthase-Rel"/>
</dbReference>
<accession>A0A1A8Z808</accession>
<comment type="similarity">
    <text evidence="1">Belongs to the polysaccharide synthase family.</text>
</comment>
<dbReference type="InterPro" id="IPR036291">
    <property type="entry name" value="NAD(P)-bd_dom_sf"/>
</dbReference>
<dbReference type="PATRIC" id="fig|261654.4.peg.1123"/>
<dbReference type="InterPro" id="IPR029063">
    <property type="entry name" value="SAM-dependent_MTases_sf"/>
</dbReference>
<evidence type="ECO:0000313" key="5">
    <source>
        <dbReference type="Proteomes" id="UP000199385"/>
    </source>
</evidence>
<dbReference type="SUPFAM" id="SSF53335">
    <property type="entry name" value="S-adenosyl-L-methionine-dependent methyltransferases"/>
    <property type="match status" value="1"/>
</dbReference>
<evidence type="ECO:0000313" key="4">
    <source>
        <dbReference type="EMBL" id="SBT39988.1"/>
    </source>
</evidence>
<dbReference type="EMBL" id="LT594323">
    <property type="protein sequence ID" value="SBT39988.1"/>
    <property type="molecule type" value="Genomic_DNA"/>
</dbReference>
<gene>
    <name evidence="4" type="ORF">GA0070611_1097</name>
</gene>
<name>A0A1A8Z808_9ACTN</name>
<keyword evidence="2" id="KW-0812">Transmembrane</keyword>
<dbReference type="RefSeq" id="WP_091658425.1">
    <property type="nucleotide sequence ID" value="NZ_LT594323.1"/>
</dbReference>
<proteinExistence type="inferred from homology"/>
<protein>
    <submittedName>
        <fullName evidence="4">NDP-sugar epimerase, includes UDP-GlcNAc-inverting 4,6-dehydratase FlaA1 and capsular polysaccharide biosynthesis protein EpsC</fullName>
    </submittedName>
</protein>
<dbReference type="Gene3D" id="3.40.50.720">
    <property type="entry name" value="NAD(P)-binding Rossmann-like Domain"/>
    <property type="match status" value="2"/>
</dbReference>
<evidence type="ECO:0000256" key="1">
    <source>
        <dbReference type="ARBA" id="ARBA00007430"/>
    </source>
</evidence>
<dbReference type="PANTHER" id="PTHR43318:SF1">
    <property type="entry name" value="POLYSACCHARIDE BIOSYNTHESIS PROTEIN EPSC-RELATED"/>
    <property type="match status" value="1"/>
</dbReference>
<evidence type="ECO:0000256" key="2">
    <source>
        <dbReference type="SAM" id="Phobius"/>
    </source>
</evidence>
<reference evidence="5" key="1">
    <citation type="submission" date="2016-06" db="EMBL/GenBank/DDBJ databases">
        <authorList>
            <person name="Varghese N."/>
            <person name="Submissions Spin"/>
        </authorList>
    </citation>
    <scope>NUCLEOTIDE SEQUENCE [LARGE SCALE GENOMIC DNA]</scope>
    <source>
        <strain evidence="5">DSM 44815</strain>
    </source>
</reference>
<dbReference type="CDD" id="cd05237">
    <property type="entry name" value="UDP_invert_4-6DH_SDR_e"/>
    <property type="match status" value="1"/>
</dbReference>
<keyword evidence="2" id="KW-0472">Membrane</keyword>
<dbReference type="InterPro" id="IPR003869">
    <property type="entry name" value="Polysac_CapD-like"/>
</dbReference>
<feature type="transmembrane region" description="Helical" evidence="2">
    <location>
        <begin position="48"/>
        <end position="73"/>
    </location>
</feature>
<organism evidence="4 5">
    <name type="scientific">Micromonospora auratinigra</name>
    <dbReference type="NCBI Taxonomy" id="261654"/>
    <lineage>
        <taxon>Bacteria</taxon>
        <taxon>Bacillati</taxon>
        <taxon>Actinomycetota</taxon>
        <taxon>Actinomycetes</taxon>
        <taxon>Micromonosporales</taxon>
        <taxon>Micromonosporaceae</taxon>
        <taxon>Micromonospora</taxon>
    </lineage>
</organism>